<dbReference type="EMBL" id="JASBWT010000029">
    <property type="protein sequence ID" value="KAJ9093709.1"/>
    <property type="molecule type" value="Genomic_DNA"/>
</dbReference>
<proteinExistence type="predicted"/>
<protein>
    <submittedName>
        <fullName evidence="1">Uncharacterized protein</fullName>
    </submittedName>
</protein>
<gene>
    <name evidence="1" type="ORF">QFC21_006305</name>
</gene>
<evidence type="ECO:0000313" key="2">
    <source>
        <dbReference type="Proteomes" id="UP001227268"/>
    </source>
</evidence>
<reference evidence="1" key="1">
    <citation type="submission" date="2023-04" db="EMBL/GenBank/DDBJ databases">
        <title>Draft Genome sequencing of Naganishia species isolated from polar environments using Oxford Nanopore Technology.</title>
        <authorList>
            <person name="Leo P."/>
            <person name="Venkateswaran K."/>
        </authorList>
    </citation>
    <scope>NUCLEOTIDE SEQUENCE</scope>
    <source>
        <strain evidence="1">MNA-CCFEE 5423</strain>
    </source>
</reference>
<accession>A0ACC2V3F4</accession>
<dbReference type="Proteomes" id="UP001227268">
    <property type="component" value="Unassembled WGS sequence"/>
</dbReference>
<comment type="caution">
    <text evidence="1">The sequence shown here is derived from an EMBL/GenBank/DDBJ whole genome shotgun (WGS) entry which is preliminary data.</text>
</comment>
<keyword evidence="2" id="KW-1185">Reference proteome</keyword>
<organism evidence="1 2">
    <name type="scientific">Naganishia friedmannii</name>
    <dbReference type="NCBI Taxonomy" id="89922"/>
    <lineage>
        <taxon>Eukaryota</taxon>
        <taxon>Fungi</taxon>
        <taxon>Dikarya</taxon>
        <taxon>Basidiomycota</taxon>
        <taxon>Agaricomycotina</taxon>
        <taxon>Tremellomycetes</taxon>
        <taxon>Filobasidiales</taxon>
        <taxon>Filobasidiaceae</taxon>
        <taxon>Naganishia</taxon>
    </lineage>
</organism>
<sequence>MHDRNTASEASTTGSTIPPPPSKDGRDGNKELVLSSLVTVSHIDAESSTQRTFCDRQTGDLTAGRGPLEDSVAGSQEAPLVPDLVDLLAKATHGLSLDSDVEGKQPEGYPPHTDSLRSPLGEEQVVLSREEKKLQSDAFLAGKFGLVAQRPRITECMEMQANSGYEHTQPGVTAEDDNKDDYGTPEVFRRRPDAGSSAGSSVHEADFDFFPDPHKAEGTDSQPLDLADEEKRRRGSPSFKIQPAADES</sequence>
<evidence type="ECO:0000313" key="1">
    <source>
        <dbReference type="EMBL" id="KAJ9093709.1"/>
    </source>
</evidence>
<name>A0ACC2V3F4_9TREE</name>